<evidence type="ECO:0000256" key="1">
    <source>
        <dbReference type="ARBA" id="ARBA00003362"/>
    </source>
</evidence>
<dbReference type="EMBL" id="JAULJE010000005">
    <property type="protein sequence ID" value="KAK1342309.1"/>
    <property type="molecule type" value="Genomic_DNA"/>
</dbReference>
<dbReference type="FunFam" id="1.10.10.1410:FF:000001">
    <property type="entry name" value="60S acidic ribosomal protein P1"/>
    <property type="match status" value="1"/>
</dbReference>
<evidence type="ECO:0000256" key="6">
    <source>
        <dbReference type="ARBA" id="ARBA00041116"/>
    </source>
</evidence>
<dbReference type="GO" id="GO:0003735">
    <property type="term" value="F:structural constituent of ribosome"/>
    <property type="evidence" value="ECO:0007669"/>
    <property type="project" value="TreeGrafter"/>
</dbReference>
<name>A0AA40I3I4_CNENI</name>
<keyword evidence="3" id="KW-0689">Ribosomal protein</keyword>
<accession>A0AA40I3I4</accession>
<comment type="similarity">
    <text evidence="2">Belongs to the eukaryotic ribosomal protein P1/P2 family.</text>
</comment>
<keyword evidence="4" id="KW-0687">Ribonucleoprotein</keyword>
<comment type="function">
    <text evidence="1">Plays an important role in the elongation step of protein synthesis.</text>
</comment>
<dbReference type="AlphaFoldDB" id="A0AA40I3I4"/>
<evidence type="ECO:0000256" key="4">
    <source>
        <dbReference type="ARBA" id="ARBA00023274"/>
    </source>
</evidence>
<dbReference type="PANTHER" id="PTHR45696">
    <property type="entry name" value="60S ACIDIC RIBOSOMAL PROTEIN P1"/>
    <property type="match status" value="1"/>
</dbReference>
<evidence type="ECO:0000313" key="8">
    <source>
        <dbReference type="EMBL" id="KAK1342309.1"/>
    </source>
</evidence>
<evidence type="ECO:0000256" key="2">
    <source>
        <dbReference type="ARBA" id="ARBA00005436"/>
    </source>
</evidence>
<proteinExistence type="inferred from homology"/>
<dbReference type="GO" id="GO:0022625">
    <property type="term" value="C:cytosolic large ribosomal subunit"/>
    <property type="evidence" value="ECO:0007669"/>
    <property type="project" value="TreeGrafter"/>
</dbReference>
<evidence type="ECO:0000256" key="7">
    <source>
        <dbReference type="ARBA" id="ARBA00042918"/>
    </source>
</evidence>
<evidence type="ECO:0000256" key="5">
    <source>
        <dbReference type="ARBA" id="ARBA00038554"/>
    </source>
</evidence>
<dbReference type="GO" id="GO:0030295">
    <property type="term" value="F:protein kinase activator activity"/>
    <property type="evidence" value="ECO:0007669"/>
    <property type="project" value="TreeGrafter"/>
</dbReference>
<dbReference type="Proteomes" id="UP001177744">
    <property type="component" value="Unassembled WGS sequence"/>
</dbReference>
<dbReference type="GO" id="GO:0043021">
    <property type="term" value="F:ribonucleoprotein complex binding"/>
    <property type="evidence" value="ECO:0007669"/>
    <property type="project" value="TreeGrafter"/>
</dbReference>
<comment type="subunit">
    <text evidence="5">Heterodimer with RPLP2 at the lateral ribosomal stalk of the large ribosomal subunit.</text>
</comment>
<evidence type="ECO:0000256" key="3">
    <source>
        <dbReference type="ARBA" id="ARBA00022980"/>
    </source>
</evidence>
<protein>
    <recommendedName>
        <fullName evidence="6">Large ribosomal subunit protein P1</fullName>
    </recommendedName>
    <alternativeName>
        <fullName evidence="7">60S acidic ribosomal protein P1</fullName>
    </alternativeName>
</protein>
<keyword evidence="9" id="KW-1185">Reference proteome</keyword>
<evidence type="ECO:0000313" key="9">
    <source>
        <dbReference type="Proteomes" id="UP001177744"/>
    </source>
</evidence>
<dbReference type="CDD" id="cd05831">
    <property type="entry name" value="Ribosomal_P1"/>
    <property type="match status" value="1"/>
</dbReference>
<organism evidence="8 9">
    <name type="scientific">Cnephaeus nilssonii</name>
    <name type="common">Northern bat</name>
    <name type="synonym">Eptesicus nilssonii</name>
    <dbReference type="NCBI Taxonomy" id="3371016"/>
    <lineage>
        <taxon>Eukaryota</taxon>
        <taxon>Metazoa</taxon>
        <taxon>Chordata</taxon>
        <taxon>Craniata</taxon>
        <taxon>Vertebrata</taxon>
        <taxon>Euteleostomi</taxon>
        <taxon>Mammalia</taxon>
        <taxon>Eutheria</taxon>
        <taxon>Laurasiatheria</taxon>
        <taxon>Chiroptera</taxon>
        <taxon>Yangochiroptera</taxon>
        <taxon>Vespertilionidae</taxon>
        <taxon>Cnephaeus</taxon>
    </lineage>
</organism>
<reference evidence="8" key="1">
    <citation type="submission" date="2023-06" db="EMBL/GenBank/DDBJ databases">
        <title>Reference genome for the Northern bat (Eptesicus nilssonii), a most northern bat species.</title>
        <authorList>
            <person name="Laine V.N."/>
            <person name="Pulliainen A.T."/>
            <person name="Lilley T.M."/>
        </authorList>
    </citation>
    <scope>NUCLEOTIDE SEQUENCE</scope>
    <source>
        <strain evidence="8">BLF_Eptnil</strain>
        <tissue evidence="8">Kidney</tissue>
    </source>
</reference>
<dbReference type="GO" id="GO:0002181">
    <property type="term" value="P:cytoplasmic translation"/>
    <property type="evidence" value="ECO:0007669"/>
    <property type="project" value="TreeGrafter"/>
</dbReference>
<dbReference type="PANTHER" id="PTHR45696:SF38">
    <property type="entry name" value="LARGE RIBOSOMAL SUBUNIT PROTEIN P1"/>
    <property type="match status" value="1"/>
</dbReference>
<sequence length="140" mass="15308">MRKLRRFGVRPSLHPASSTIRPALAHTMAAISELTCIYSALTLHNNEVTVMENKINVPSKAAGVNAEPFWPGLFAKTLANVNIEILTCNVAAGGYAPAAGATPGGPAPSLLLPQLRRRQWKQRKKNLRSLMMTWALVFFD</sequence>
<dbReference type="InterPro" id="IPR038716">
    <property type="entry name" value="P1/P2_N_sf"/>
</dbReference>
<dbReference type="Gene3D" id="1.10.10.1410">
    <property type="match status" value="1"/>
</dbReference>
<gene>
    <name evidence="8" type="ORF">QTO34_015071</name>
</gene>
<comment type="caution">
    <text evidence="8">The sequence shown here is derived from an EMBL/GenBank/DDBJ whole genome shotgun (WGS) entry which is preliminary data.</text>
</comment>
<dbReference type="Pfam" id="PF00428">
    <property type="entry name" value="Ribosomal_60s"/>
    <property type="match status" value="1"/>
</dbReference>